<dbReference type="Gene3D" id="3.40.50.300">
    <property type="entry name" value="P-loop containing nucleotide triphosphate hydrolases"/>
    <property type="match status" value="1"/>
</dbReference>
<dbReference type="Proteomes" id="UP000179807">
    <property type="component" value="Unassembled WGS sequence"/>
</dbReference>
<dbReference type="NCBIfam" id="TIGR00231">
    <property type="entry name" value="small_GTP"/>
    <property type="match status" value="1"/>
</dbReference>
<keyword evidence="1" id="KW-0547">Nucleotide-binding</keyword>
<sequence>MEQRLNCKIVLLGNSGVGKTSLVMRWTTGNFQQSIKTTIGSNHQRKTVTIDKYDVDLYLWDTAGQEQYRALTPLYTRSASAAIITASIDDEGSFEALQTWIDLLSSSCQRTPPMILAVNKIDLMNQPEAVQLSTEEIEARYLPLFSSIFFVSAATGEGVDTVFMQAAQSAYHYIREDPQQQIKPLMENENSGKKECC</sequence>
<organism evidence="2 3">
    <name type="scientific">Tritrichomonas foetus</name>
    <dbReference type="NCBI Taxonomy" id="1144522"/>
    <lineage>
        <taxon>Eukaryota</taxon>
        <taxon>Metamonada</taxon>
        <taxon>Parabasalia</taxon>
        <taxon>Tritrichomonadida</taxon>
        <taxon>Tritrichomonadidae</taxon>
        <taxon>Tritrichomonas</taxon>
    </lineage>
</organism>
<dbReference type="PROSITE" id="PS51419">
    <property type="entry name" value="RAB"/>
    <property type="match status" value="1"/>
</dbReference>
<dbReference type="PROSITE" id="PS51420">
    <property type="entry name" value="RHO"/>
    <property type="match status" value="1"/>
</dbReference>
<dbReference type="InterPro" id="IPR005225">
    <property type="entry name" value="Small_GTP-bd"/>
</dbReference>
<evidence type="ECO:0000256" key="1">
    <source>
        <dbReference type="ARBA" id="ARBA00022741"/>
    </source>
</evidence>
<evidence type="ECO:0000313" key="3">
    <source>
        <dbReference type="Proteomes" id="UP000179807"/>
    </source>
</evidence>
<accession>A0A1J4KR20</accession>
<comment type="caution">
    <text evidence="2">The sequence shown here is derived from an EMBL/GenBank/DDBJ whole genome shotgun (WGS) entry which is preliminary data.</text>
</comment>
<dbReference type="GO" id="GO:0003924">
    <property type="term" value="F:GTPase activity"/>
    <property type="evidence" value="ECO:0007669"/>
    <property type="project" value="InterPro"/>
</dbReference>
<dbReference type="SUPFAM" id="SSF52540">
    <property type="entry name" value="P-loop containing nucleoside triphosphate hydrolases"/>
    <property type="match status" value="1"/>
</dbReference>
<dbReference type="PRINTS" id="PR00449">
    <property type="entry name" value="RASTRNSFRMNG"/>
</dbReference>
<dbReference type="OrthoDB" id="10262961at2759"/>
<dbReference type="CDD" id="cd00154">
    <property type="entry name" value="Rab"/>
    <property type="match status" value="1"/>
</dbReference>
<dbReference type="SMART" id="SM00173">
    <property type="entry name" value="RAS"/>
    <property type="match status" value="1"/>
</dbReference>
<keyword evidence="3" id="KW-1185">Reference proteome</keyword>
<evidence type="ECO:0000313" key="2">
    <source>
        <dbReference type="EMBL" id="OHT11917.1"/>
    </source>
</evidence>
<dbReference type="SMART" id="SM00174">
    <property type="entry name" value="RHO"/>
    <property type="match status" value="1"/>
</dbReference>
<dbReference type="PROSITE" id="PS51421">
    <property type="entry name" value="RAS"/>
    <property type="match status" value="1"/>
</dbReference>
<dbReference type="VEuPathDB" id="TrichDB:TRFO_18510"/>
<reference evidence="2" key="1">
    <citation type="submission" date="2016-10" db="EMBL/GenBank/DDBJ databases">
        <authorList>
            <person name="Benchimol M."/>
            <person name="Almeida L.G."/>
            <person name="Vasconcelos A.T."/>
            <person name="Perreira-Neves A."/>
            <person name="Rosa I.A."/>
            <person name="Tasca T."/>
            <person name="Bogo M.R."/>
            <person name="de Souza W."/>
        </authorList>
    </citation>
    <scope>NUCLEOTIDE SEQUENCE [LARGE SCALE GENOMIC DNA]</scope>
    <source>
        <strain evidence="2">K</strain>
    </source>
</reference>
<dbReference type="InterPro" id="IPR027417">
    <property type="entry name" value="P-loop_NTPase"/>
</dbReference>
<dbReference type="InterPro" id="IPR001806">
    <property type="entry name" value="Small_GTPase"/>
</dbReference>
<proteinExistence type="predicted"/>
<dbReference type="FunFam" id="3.40.50.300:FF:000808">
    <property type="entry name" value="Small GTP-binding protein, putative"/>
    <property type="match status" value="1"/>
</dbReference>
<dbReference type="Pfam" id="PF00071">
    <property type="entry name" value="Ras"/>
    <property type="match status" value="1"/>
</dbReference>
<dbReference type="GeneID" id="94834929"/>
<protein>
    <submittedName>
        <fullName evidence="2">Small GTP-binding protein</fullName>
    </submittedName>
</protein>
<dbReference type="EMBL" id="MLAK01000576">
    <property type="protein sequence ID" value="OHT11917.1"/>
    <property type="molecule type" value="Genomic_DNA"/>
</dbReference>
<name>A0A1J4KR20_9EUKA</name>
<gene>
    <name evidence="2" type="ORF">TRFO_18510</name>
</gene>
<dbReference type="AlphaFoldDB" id="A0A1J4KR20"/>
<dbReference type="GO" id="GO:0005525">
    <property type="term" value="F:GTP binding"/>
    <property type="evidence" value="ECO:0007669"/>
    <property type="project" value="InterPro"/>
</dbReference>
<dbReference type="SMART" id="SM00175">
    <property type="entry name" value="RAB"/>
    <property type="match status" value="1"/>
</dbReference>
<dbReference type="SMART" id="SM00176">
    <property type="entry name" value="RAN"/>
    <property type="match status" value="1"/>
</dbReference>
<dbReference type="PANTHER" id="PTHR47978">
    <property type="match status" value="1"/>
</dbReference>
<dbReference type="RefSeq" id="XP_068365053.1">
    <property type="nucleotide sequence ID" value="XM_068500225.1"/>
</dbReference>